<dbReference type="Proteomes" id="UP001165422">
    <property type="component" value="Unassembled WGS sequence"/>
</dbReference>
<dbReference type="PROSITE" id="PS50949">
    <property type="entry name" value="HTH_GNTR"/>
    <property type="match status" value="1"/>
</dbReference>
<name>A0ABS8N8V1_9CLOT</name>
<accession>A0ABS8N8V1</accession>
<reference evidence="5" key="1">
    <citation type="submission" date="2021-11" db="EMBL/GenBank/DDBJ databases">
        <authorList>
            <person name="Qingchun L."/>
            <person name="Dong Z."/>
            <person name="Zongwei Q."/>
            <person name="Jia Z."/>
            <person name="Duotao L."/>
        </authorList>
    </citation>
    <scope>NUCLEOTIDE SEQUENCE</scope>
    <source>
        <strain evidence="5">WLY-B-L2</strain>
    </source>
</reference>
<dbReference type="EMBL" id="JAJJPB010000011">
    <property type="protein sequence ID" value="MCC9295143.1"/>
    <property type="molecule type" value="Genomic_DNA"/>
</dbReference>
<sequence length="122" mass="14153">MDSEFDPNIPIYVQIMNIVKKKIVNEELKPEDKLFSVREMSVKLKVNPNTIQRAYQELERQGIAYKQRGMGTFVSGDISIIKKLKKEMAQDILCNFIRGMKELGFSSKEIVEVVRENIQEDV</sequence>
<evidence type="ECO:0000313" key="6">
    <source>
        <dbReference type="Proteomes" id="UP001165422"/>
    </source>
</evidence>
<dbReference type="Gene3D" id="1.10.10.10">
    <property type="entry name" value="Winged helix-like DNA-binding domain superfamily/Winged helix DNA-binding domain"/>
    <property type="match status" value="1"/>
</dbReference>
<dbReference type="InterPro" id="IPR000524">
    <property type="entry name" value="Tscrpt_reg_HTH_GntR"/>
</dbReference>
<keyword evidence="2" id="KW-0238">DNA-binding</keyword>
<dbReference type="CDD" id="cd07377">
    <property type="entry name" value="WHTH_GntR"/>
    <property type="match status" value="1"/>
</dbReference>
<dbReference type="SUPFAM" id="SSF46785">
    <property type="entry name" value="Winged helix' DNA-binding domain"/>
    <property type="match status" value="1"/>
</dbReference>
<dbReference type="RefSeq" id="WP_150356002.1">
    <property type="nucleotide sequence ID" value="NZ_JAJJPB010000011.1"/>
</dbReference>
<proteinExistence type="predicted"/>
<evidence type="ECO:0000256" key="3">
    <source>
        <dbReference type="ARBA" id="ARBA00023163"/>
    </source>
</evidence>
<evidence type="ECO:0000313" key="5">
    <source>
        <dbReference type="EMBL" id="MCC9295143.1"/>
    </source>
</evidence>
<dbReference type="InterPro" id="IPR036390">
    <property type="entry name" value="WH_DNA-bd_sf"/>
</dbReference>
<feature type="domain" description="HTH gntR-type" evidence="4">
    <location>
        <begin position="9"/>
        <end position="77"/>
    </location>
</feature>
<keyword evidence="1" id="KW-0805">Transcription regulation</keyword>
<dbReference type="PANTHER" id="PTHR38445">
    <property type="entry name" value="HTH-TYPE TRANSCRIPTIONAL REPRESSOR YTRA"/>
    <property type="match status" value="1"/>
</dbReference>
<comment type="caution">
    <text evidence="5">The sequence shown here is derived from an EMBL/GenBank/DDBJ whole genome shotgun (WGS) entry which is preliminary data.</text>
</comment>
<evidence type="ECO:0000256" key="2">
    <source>
        <dbReference type="ARBA" id="ARBA00023125"/>
    </source>
</evidence>
<dbReference type="SMART" id="SM00345">
    <property type="entry name" value="HTH_GNTR"/>
    <property type="match status" value="1"/>
</dbReference>
<keyword evidence="3" id="KW-0804">Transcription</keyword>
<evidence type="ECO:0000259" key="4">
    <source>
        <dbReference type="PROSITE" id="PS50949"/>
    </source>
</evidence>
<dbReference type="Pfam" id="PF00392">
    <property type="entry name" value="GntR"/>
    <property type="match status" value="1"/>
</dbReference>
<evidence type="ECO:0000256" key="1">
    <source>
        <dbReference type="ARBA" id="ARBA00023015"/>
    </source>
</evidence>
<gene>
    <name evidence="5" type="ORF">LN736_09780</name>
</gene>
<organism evidence="5 6">
    <name type="scientific">Clostridium aromativorans</name>
    <dbReference type="NCBI Taxonomy" id="2836848"/>
    <lineage>
        <taxon>Bacteria</taxon>
        <taxon>Bacillati</taxon>
        <taxon>Bacillota</taxon>
        <taxon>Clostridia</taxon>
        <taxon>Eubacteriales</taxon>
        <taxon>Clostridiaceae</taxon>
        <taxon>Clostridium</taxon>
    </lineage>
</organism>
<keyword evidence="6" id="KW-1185">Reference proteome</keyword>
<protein>
    <submittedName>
        <fullName evidence="5">GntR family transcriptional regulator</fullName>
    </submittedName>
</protein>
<dbReference type="InterPro" id="IPR036388">
    <property type="entry name" value="WH-like_DNA-bd_sf"/>
</dbReference>
<dbReference type="PANTHER" id="PTHR38445:SF6">
    <property type="entry name" value="GNTR-FAMILY TRANSCRIPTIONAL REGULATOR"/>
    <property type="match status" value="1"/>
</dbReference>